<name>A0A1G8JTH8_9SPHI</name>
<dbReference type="PANTHER" id="PTHR34406">
    <property type="entry name" value="PROTEIN YCEI"/>
    <property type="match status" value="1"/>
</dbReference>
<proteinExistence type="predicted"/>
<evidence type="ECO:0000313" key="2">
    <source>
        <dbReference type="EMBL" id="SDI34514.1"/>
    </source>
</evidence>
<dbReference type="SMART" id="SM00867">
    <property type="entry name" value="YceI"/>
    <property type="match status" value="1"/>
</dbReference>
<evidence type="ECO:0000313" key="3">
    <source>
        <dbReference type="Proteomes" id="UP000199705"/>
    </source>
</evidence>
<dbReference type="SUPFAM" id="SSF101874">
    <property type="entry name" value="YceI-like"/>
    <property type="match status" value="1"/>
</dbReference>
<dbReference type="STRING" id="551996.SAMN05192573_11941"/>
<organism evidence="2 3">
    <name type="scientific">Mucilaginibacter gossypii</name>
    <dbReference type="NCBI Taxonomy" id="551996"/>
    <lineage>
        <taxon>Bacteria</taxon>
        <taxon>Pseudomonadati</taxon>
        <taxon>Bacteroidota</taxon>
        <taxon>Sphingobacteriia</taxon>
        <taxon>Sphingobacteriales</taxon>
        <taxon>Sphingobacteriaceae</taxon>
        <taxon>Mucilaginibacter</taxon>
    </lineage>
</organism>
<dbReference type="RefSeq" id="WP_091174596.1">
    <property type="nucleotide sequence ID" value="NZ_CP071878.2"/>
</dbReference>
<dbReference type="EMBL" id="FNCG01000019">
    <property type="protein sequence ID" value="SDI34514.1"/>
    <property type="molecule type" value="Genomic_DNA"/>
</dbReference>
<dbReference type="Gene3D" id="2.40.128.110">
    <property type="entry name" value="Lipid/polyisoprenoid-binding, YceI-like"/>
    <property type="match status" value="1"/>
</dbReference>
<dbReference type="OrthoDB" id="9794147at2"/>
<keyword evidence="3" id="KW-1185">Reference proteome</keyword>
<dbReference type="Pfam" id="PF04264">
    <property type="entry name" value="YceI"/>
    <property type="match status" value="1"/>
</dbReference>
<dbReference type="AlphaFoldDB" id="A0A1G8JTH8"/>
<sequence>MKKIIFSALIIALTTFSAFAILGNWKVKDDEAQVTFEGHRVSGSFSGLKADITFDKDHPEQAKISATIDVTTAATGFFIKTSHVKSALGADDYPTIKFESTSVSKSGNGYVASGKLTMKGKTNPEAIHFTFDEKGSEAVFKGDFKVLPPKYGIDRSGTPPEVTIHLVVPVSKG</sequence>
<feature type="domain" description="Lipid/polyisoprenoid-binding YceI-like" evidence="1">
    <location>
        <begin position="24"/>
        <end position="171"/>
    </location>
</feature>
<accession>A0A1G8JTH8</accession>
<evidence type="ECO:0000259" key="1">
    <source>
        <dbReference type="SMART" id="SM00867"/>
    </source>
</evidence>
<dbReference type="InterPro" id="IPR007372">
    <property type="entry name" value="Lipid/polyisoprenoid-bd_YceI"/>
</dbReference>
<dbReference type="PANTHER" id="PTHR34406:SF1">
    <property type="entry name" value="PROTEIN YCEI"/>
    <property type="match status" value="1"/>
</dbReference>
<dbReference type="InterPro" id="IPR036761">
    <property type="entry name" value="TTHA0802/YceI-like_sf"/>
</dbReference>
<gene>
    <name evidence="2" type="ORF">SAMN05192573_11941</name>
</gene>
<dbReference type="Proteomes" id="UP000199705">
    <property type="component" value="Unassembled WGS sequence"/>
</dbReference>
<reference evidence="3" key="1">
    <citation type="submission" date="2016-10" db="EMBL/GenBank/DDBJ databases">
        <authorList>
            <person name="Varghese N."/>
            <person name="Submissions S."/>
        </authorList>
    </citation>
    <scope>NUCLEOTIDE SEQUENCE [LARGE SCALE GENOMIC DNA]</scope>
    <source>
        <strain evidence="3">Gh-67</strain>
    </source>
</reference>
<protein>
    <submittedName>
        <fullName evidence="2">Polyisoprenoid-binding protein YceI</fullName>
    </submittedName>
</protein>